<evidence type="ECO:0000313" key="7">
    <source>
        <dbReference type="EMBL" id="CAG2210413.1"/>
    </source>
</evidence>
<dbReference type="InterPro" id="IPR018120">
    <property type="entry name" value="Glyco_hydro_1_AS"/>
</dbReference>
<dbReference type="OrthoDB" id="65569at2759"/>
<accession>A0A8S3RUK4</accession>
<evidence type="ECO:0000313" key="8">
    <source>
        <dbReference type="Proteomes" id="UP000683360"/>
    </source>
</evidence>
<feature type="active site" description="Nucleophile" evidence="5">
    <location>
        <position position="136"/>
    </location>
</feature>
<organism evidence="7 8">
    <name type="scientific">Mytilus edulis</name>
    <name type="common">Blue mussel</name>
    <dbReference type="NCBI Taxonomy" id="6550"/>
    <lineage>
        <taxon>Eukaryota</taxon>
        <taxon>Metazoa</taxon>
        <taxon>Spiralia</taxon>
        <taxon>Lophotrochozoa</taxon>
        <taxon>Mollusca</taxon>
        <taxon>Bivalvia</taxon>
        <taxon>Autobranchia</taxon>
        <taxon>Pteriomorphia</taxon>
        <taxon>Mytilida</taxon>
        <taxon>Mytiloidea</taxon>
        <taxon>Mytilidae</taxon>
        <taxon>Mytilinae</taxon>
        <taxon>Mytilus</taxon>
    </lineage>
</organism>
<evidence type="ECO:0000256" key="2">
    <source>
        <dbReference type="ARBA" id="ARBA00012744"/>
    </source>
</evidence>
<evidence type="ECO:0000256" key="5">
    <source>
        <dbReference type="PROSITE-ProRule" id="PRU10055"/>
    </source>
</evidence>
<name>A0A8S3RUK4_MYTED</name>
<dbReference type="PRINTS" id="PR00131">
    <property type="entry name" value="GLHYDRLASE1"/>
</dbReference>
<dbReference type="Pfam" id="PF00232">
    <property type="entry name" value="Glyco_hydro_1"/>
    <property type="match status" value="2"/>
</dbReference>
<protein>
    <recommendedName>
        <fullName evidence="2">beta-glucosidase</fullName>
        <ecNumber evidence="2">3.2.1.21</ecNumber>
    </recommendedName>
</protein>
<dbReference type="Proteomes" id="UP000683360">
    <property type="component" value="Unassembled WGS sequence"/>
</dbReference>
<evidence type="ECO:0000256" key="3">
    <source>
        <dbReference type="ARBA" id="ARBA00022801"/>
    </source>
</evidence>
<reference evidence="7" key="1">
    <citation type="submission" date="2021-03" db="EMBL/GenBank/DDBJ databases">
        <authorList>
            <person name="Bekaert M."/>
        </authorList>
    </citation>
    <scope>NUCLEOTIDE SEQUENCE</scope>
</reference>
<dbReference type="PROSITE" id="PS00572">
    <property type="entry name" value="GLYCOSYL_HYDROL_F1_1"/>
    <property type="match status" value="1"/>
</dbReference>
<dbReference type="PANTHER" id="PTHR10353">
    <property type="entry name" value="GLYCOSYL HYDROLASE"/>
    <property type="match status" value="1"/>
</dbReference>
<evidence type="ECO:0000256" key="4">
    <source>
        <dbReference type="ARBA" id="ARBA00023295"/>
    </source>
</evidence>
<sequence>MAWVFIISYDTDKGNGGTDDPSWLGYLLLVMIQIKGIEAQMIHHGLDKGNGGTGDPLWLGFLLLVMIQIKGMEAQGSIMAWVFIISYDTDKGNGGTGNPSWLGSGSDWLKVTPFGLRKTLNWISKTYNNISTYVTENGVSDRNGSLHDEHRVNYYRAYINEMLKAVKLDRCNVKGYSAWSLMDNFEWGQGYVEKFGLHYIDFNDPERTRIPKLSALYYSNLIKDHGFVQGTFTAPGGIPTIEYENEMYYGMFPENFSWGVNTAAYQIEGGWDADGRFINNNNNLYLSYK</sequence>
<keyword evidence="4" id="KW-0326">Glycosidase</keyword>
<dbReference type="GO" id="GO:0008422">
    <property type="term" value="F:beta-glucosidase activity"/>
    <property type="evidence" value="ECO:0007669"/>
    <property type="project" value="TreeGrafter"/>
</dbReference>
<dbReference type="EC" id="3.2.1.21" evidence="2"/>
<dbReference type="Gene3D" id="3.20.20.80">
    <property type="entry name" value="Glycosidases"/>
    <property type="match status" value="2"/>
</dbReference>
<evidence type="ECO:0000256" key="6">
    <source>
        <dbReference type="RuleBase" id="RU003690"/>
    </source>
</evidence>
<keyword evidence="8" id="KW-1185">Reference proteome</keyword>
<keyword evidence="3 7" id="KW-0378">Hydrolase</keyword>
<dbReference type="InterPro" id="IPR017853">
    <property type="entry name" value="GH"/>
</dbReference>
<evidence type="ECO:0000256" key="1">
    <source>
        <dbReference type="ARBA" id="ARBA00010838"/>
    </source>
</evidence>
<dbReference type="InterPro" id="IPR001360">
    <property type="entry name" value="Glyco_hydro_1"/>
</dbReference>
<comment type="caution">
    <text evidence="7">The sequence shown here is derived from an EMBL/GenBank/DDBJ whole genome shotgun (WGS) entry which is preliminary data.</text>
</comment>
<dbReference type="SUPFAM" id="SSF51445">
    <property type="entry name" value="(Trans)glycosidases"/>
    <property type="match status" value="2"/>
</dbReference>
<dbReference type="GO" id="GO:0005975">
    <property type="term" value="P:carbohydrate metabolic process"/>
    <property type="evidence" value="ECO:0007669"/>
    <property type="project" value="InterPro"/>
</dbReference>
<proteinExistence type="inferred from homology"/>
<gene>
    <name evidence="7" type="ORF">MEDL_24511</name>
</gene>
<dbReference type="AlphaFoldDB" id="A0A8S3RUK4"/>
<dbReference type="PANTHER" id="PTHR10353:SF36">
    <property type="entry name" value="LP05116P"/>
    <property type="match status" value="1"/>
</dbReference>
<comment type="similarity">
    <text evidence="1 6">Belongs to the glycosyl hydrolase 1 family.</text>
</comment>
<dbReference type="EMBL" id="CAJPWZ010001230">
    <property type="protein sequence ID" value="CAG2210413.1"/>
    <property type="molecule type" value="Genomic_DNA"/>
</dbReference>